<proteinExistence type="predicted"/>
<name>A0ABT9QZM0_9ACTN</name>
<keyword evidence="2" id="KW-1185">Reference proteome</keyword>
<protein>
    <submittedName>
        <fullName evidence="1">Uncharacterized protein</fullName>
    </submittedName>
</protein>
<dbReference type="EMBL" id="JAUSRB010000001">
    <property type="protein sequence ID" value="MDP9861650.1"/>
    <property type="molecule type" value="Genomic_DNA"/>
</dbReference>
<reference evidence="1 2" key="1">
    <citation type="submission" date="2023-07" db="EMBL/GenBank/DDBJ databases">
        <title>Sequencing the genomes of 1000 actinobacteria strains.</title>
        <authorList>
            <person name="Klenk H.-P."/>
        </authorList>
    </citation>
    <scope>NUCLEOTIDE SEQUENCE [LARGE SCALE GENOMIC DNA]</scope>
    <source>
        <strain evidence="1 2">DSM 44109</strain>
    </source>
</reference>
<dbReference type="Proteomes" id="UP001230426">
    <property type="component" value="Unassembled WGS sequence"/>
</dbReference>
<evidence type="ECO:0000313" key="1">
    <source>
        <dbReference type="EMBL" id="MDP9861650.1"/>
    </source>
</evidence>
<evidence type="ECO:0000313" key="2">
    <source>
        <dbReference type="Proteomes" id="UP001230426"/>
    </source>
</evidence>
<accession>A0ABT9QZM0</accession>
<gene>
    <name evidence="1" type="ORF">J2S55_000909</name>
</gene>
<sequence length="49" mass="5235">MPHAGVRNGPRSTAGSPEYVMGLGKSRHAVLRTVTNLRCIPAMMLLSVT</sequence>
<organism evidence="1 2">
    <name type="scientific">Streptosporangium brasiliense</name>
    <dbReference type="NCBI Taxonomy" id="47480"/>
    <lineage>
        <taxon>Bacteria</taxon>
        <taxon>Bacillati</taxon>
        <taxon>Actinomycetota</taxon>
        <taxon>Actinomycetes</taxon>
        <taxon>Streptosporangiales</taxon>
        <taxon>Streptosporangiaceae</taxon>
        <taxon>Streptosporangium</taxon>
    </lineage>
</organism>
<comment type="caution">
    <text evidence="1">The sequence shown here is derived from an EMBL/GenBank/DDBJ whole genome shotgun (WGS) entry which is preliminary data.</text>
</comment>